<name>A0A2I1CPX8_ASPN1</name>
<comment type="caution">
    <text evidence="1">The sequence shown here is derived from an EMBL/GenBank/DDBJ whole genome shotgun (WGS) entry which is preliminary data.</text>
</comment>
<gene>
    <name evidence="1" type="ORF">P174DRAFT_438116</name>
</gene>
<dbReference type="Proteomes" id="UP000234474">
    <property type="component" value="Unassembled WGS sequence"/>
</dbReference>
<accession>A0A2I1CPX8</accession>
<evidence type="ECO:0000313" key="2">
    <source>
        <dbReference type="Proteomes" id="UP000234474"/>
    </source>
</evidence>
<dbReference type="VEuPathDB" id="FungiDB:P174DRAFT_438116"/>
<dbReference type="AlphaFoldDB" id="A0A2I1CPX8"/>
<keyword evidence="2" id="KW-1185">Reference proteome</keyword>
<dbReference type="OMA" id="HEFCISE"/>
<evidence type="ECO:0000313" key="1">
    <source>
        <dbReference type="EMBL" id="PKX99682.1"/>
    </source>
</evidence>
<proteinExistence type="predicted"/>
<dbReference type="EMBL" id="MSZS01000001">
    <property type="protein sequence ID" value="PKX99682.1"/>
    <property type="molecule type" value="Genomic_DNA"/>
</dbReference>
<dbReference type="RefSeq" id="XP_024688277.1">
    <property type="nucleotide sequence ID" value="XM_024826460.1"/>
</dbReference>
<reference evidence="2" key="1">
    <citation type="journal article" date="2018" name="Proc. Natl. Acad. Sci. U.S.A.">
        <title>Linking secondary metabolites to gene clusters through genome sequencing of six diverse Aspergillus species.</title>
        <authorList>
            <person name="Kaerboelling I."/>
            <person name="Vesth T.C."/>
            <person name="Frisvad J.C."/>
            <person name="Nybo J.L."/>
            <person name="Theobald S."/>
            <person name="Kuo A."/>
            <person name="Bowyer P."/>
            <person name="Matsuda Y."/>
            <person name="Mondo S."/>
            <person name="Lyhne E.K."/>
            <person name="Kogle M.E."/>
            <person name="Clum A."/>
            <person name="Lipzen A."/>
            <person name="Salamov A."/>
            <person name="Ngan C.Y."/>
            <person name="Daum C."/>
            <person name="Chiniquy J."/>
            <person name="Barry K."/>
            <person name="LaButti K."/>
            <person name="Haridas S."/>
            <person name="Simmons B.A."/>
            <person name="Magnuson J.K."/>
            <person name="Mortensen U.H."/>
            <person name="Larsen T.O."/>
            <person name="Grigoriev I.V."/>
            <person name="Baker S.E."/>
            <person name="Andersen M.R."/>
        </authorList>
    </citation>
    <scope>NUCLEOTIDE SEQUENCE [LARGE SCALE GENOMIC DNA]</scope>
    <source>
        <strain evidence="2">IBT 16806</strain>
    </source>
</reference>
<dbReference type="GeneID" id="36533785"/>
<dbReference type="OrthoDB" id="4473671at2759"/>
<organism evidence="1 2">
    <name type="scientific">Aspergillus novofumigatus (strain IBT 16806)</name>
    <dbReference type="NCBI Taxonomy" id="1392255"/>
    <lineage>
        <taxon>Eukaryota</taxon>
        <taxon>Fungi</taxon>
        <taxon>Dikarya</taxon>
        <taxon>Ascomycota</taxon>
        <taxon>Pezizomycotina</taxon>
        <taxon>Eurotiomycetes</taxon>
        <taxon>Eurotiomycetidae</taxon>
        <taxon>Eurotiales</taxon>
        <taxon>Aspergillaceae</taxon>
        <taxon>Aspergillus</taxon>
        <taxon>Aspergillus subgen. Fumigati</taxon>
    </lineage>
</organism>
<sequence>MLDAPYLTISMFEAERITEPSLLDNFLVTPGVSSPSTEASGGAPQPESQTRKARLVLLQPLVNAELLEACRICNDNGLLTSENEFLNIQPLSRAWRRAITSIPPFSHLIFDLTLPKETEELNDTFHQVHWDTFIPEEKSLGVPLRDVLTLVRTIATGTKIRASGDVRFEVVYEEVEGAKGIAPRAIASLKKQLLALSQQVREVKDREKGELDGKTRI</sequence>
<protein>
    <submittedName>
        <fullName evidence="1">Uncharacterized protein</fullName>
    </submittedName>
</protein>